<protein>
    <submittedName>
        <fullName evidence="8">MFS transporter</fullName>
    </submittedName>
</protein>
<proteinExistence type="predicted"/>
<evidence type="ECO:0000256" key="4">
    <source>
        <dbReference type="ARBA" id="ARBA00023136"/>
    </source>
</evidence>
<feature type="transmembrane region" description="Helical" evidence="6">
    <location>
        <begin position="202"/>
        <end position="226"/>
    </location>
</feature>
<dbReference type="Gene3D" id="1.20.1250.20">
    <property type="entry name" value="MFS general substrate transporter like domains"/>
    <property type="match status" value="1"/>
</dbReference>
<evidence type="ECO:0000259" key="7">
    <source>
        <dbReference type="PROSITE" id="PS50850"/>
    </source>
</evidence>
<feature type="transmembrane region" description="Helical" evidence="6">
    <location>
        <begin position="257"/>
        <end position="278"/>
    </location>
</feature>
<dbReference type="SUPFAM" id="SSF103473">
    <property type="entry name" value="MFS general substrate transporter"/>
    <property type="match status" value="1"/>
</dbReference>
<feature type="region of interest" description="Disordered" evidence="5">
    <location>
        <begin position="1"/>
        <end position="40"/>
    </location>
</feature>
<reference evidence="9" key="1">
    <citation type="journal article" date="2019" name="Int. J. Syst. Evol. Microbiol.">
        <title>The Global Catalogue of Microorganisms (GCM) 10K type strain sequencing project: providing services to taxonomists for standard genome sequencing and annotation.</title>
        <authorList>
            <consortium name="The Broad Institute Genomics Platform"/>
            <consortium name="The Broad Institute Genome Sequencing Center for Infectious Disease"/>
            <person name="Wu L."/>
            <person name="Ma J."/>
        </authorList>
    </citation>
    <scope>NUCLEOTIDE SEQUENCE [LARGE SCALE GENOMIC DNA]</scope>
    <source>
        <strain evidence="9">CGMCC 1.10698</strain>
    </source>
</reference>
<name>A0ABV8R117_9MICC</name>
<dbReference type="CDD" id="cd17370">
    <property type="entry name" value="MFS_MJ1317_like"/>
    <property type="match status" value="1"/>
</dbReference>
<keyword evidence="4 6" id="KW-0472">Membrane</keyword>
<feature type="domain" description="Major facilitator superfamily (MFS) profile" evidence="7">
    <location>
        <begin position="50"/>
        <end position="439"/>
    </location>
</feature>
<dbReference type="InterPro" id="IPR036259">
    <property type="entry name" value="MFS_trans_sf"/>
</dbReference>
<accession>A0ABV8R117</accession>
<dbReference type="InterPro" id="IPR011701">
    <property type="entry name" value="MFS"/>
</dbReference>
<keyword evidence="9" id="KW-1185">Reference proteome</keyword>
<evidence type="ECO:0000313" key="9">
    <source>
        <dbReference type="Proteomes" id="UP001595773"/>
    </source>
</evidence>
<keyword evidence="3 6" id="KW-1133">Transmembrane helix</keyword>
<evidence type="ECO:0000256" key="3">
    <source>
        <dbReference type="ARBA" id="ARBA00022989"/>
    </source>
</evidence>
<comment type="caution">
    <text evidence="8">The sequence shown here is derived from an EMBL/GenBank/DDBJ whole genome shotgun (WGS) entry which is preliminary data.</text>
</comment>
<evidence type="ECO:0000256" key="1">
    <source>
        <dbReference type="ARBA" id="ARBA00004651"/>
    </source>
</evidence>
<comment type="subcellular location">
    <subcellularLocation>
        <location evidence="1">Cell membrane</location>
        <topology evidence="1">Multi-pass membrane protein</topology>
    </subcellularLocation>
</comment>
<dbReference type="PROSITE" id="PS50850">
    <property type="entry name" value="MFS"/>
    <property type="match status" value="1"/>
</dbReference>
<evidence type="ECO:0000313" key="8">
    <source>
        <dbReference type="EMBL" id="MFC4266055.1"/>
    </source>
</evidence>
<feature type="transmembrane region" description="Helical" evidence="6">
    <location>
        <begin position="123"/>
        <end position="143"/>
    </location>
</feature>
<keyword evidence="2 6" id="KW-0812">Transmembrane</keyword>
<gene>
    <name evidence="8" type="ORF">ACFOW9_10630</name>
</gene>
<dbReference type="PANTHER" id="PTHR23518:SF2">
    <property type="entry name" value="MAJOR FACILITATOR SUPERFAMILY TRANSPORTER"/>
    <property type="match status" value="1"/>
</dbReference>
<dbReference type="Proteomes" id="UP001595773">
    <property type="component" value="Unassembled WGS sequence"/>
</dbReference>
<feature type="transmembrane region" description="Helical" evidence="6">
    <location>
        <begin position="326"/>
        <end position="342"/>
    </location>
</feature>
<evidence type="ECO:0000256" key="6">
    <source>
        <dbReference type="SAM" id="Phobius"/>
    </source>
</evidence>
<sequence>MSKTTRSHGSAKCRKAMAGSKSLSPSPTASAGLPRHGPATEAHTKWLNRGIIGVGASSFFSDSGHELVTSLLPSFLSSTLHAGPAALGAIEGVSDALVGLSKLAGGPLSIDPSRRGKIASGGYLLTALSTALIGICTAAWQVAGLRALAWAARGVRSPARDTLLVSITPKGAYGRSAGIERAGDNAGAIVGPLLAASLVGLLGIRTTIMFSFIPGVFAAIAITLAARQAHQMVASPAGKQKLHFNIGQLRRVGLLKALVPVSFFELGNLAATLLILRATTLLETSGYSTASAVSVAILMFACHNAVASIAAFTGGQLIDRMGPRRVFTLGAVLYVGAYIIFAVTAGGWVILLTGFVLAGAGIGLVETSEQTVVALLVPDGLRGNGYGLLGLVQSFGDLGATVVAGALWALFSPTVAFLYAAFWMVSAVILSPRLSQRKKIIVLP</sequence>
<evidence type="ECO:0000256" key="5">
    <source>
        <dbReference type="SAM" id="MobiDB-lite"/>
    </source>
</evidence>
<dbReference type="Pfam" id="PF07690">
    <property type="entry name" value="MFS_1"/>
    <property type="match status" value="1"/>
</dbReference>
<dbReference type="InterPro" id="IPR020846">
    <property type="entry name" value="MFS_dom"/>
</dbReference>
<feature type="transmembrane region" description="Helical" evidence="6">
    <location>
        <begin position="290"/>
        <end position="314"/>
    </location>
</feature>
<feature type="compositionally biased region" description="Basic residues" evidence="5">
    <location>
        <begin position="1"/>
        <end position="15"/>
    </location>
</feature>
<dbReference type="PANTHER" id="PTHR23518">
    <property type="entry name" value="C-METHYLTRANSFERASE"/>
    <property type="match status" value="1"/>
</dbReference>
<dbReference type="RefSeq" id="WP_230068081.1">
    <property type="nucleotide sequence ID" value="NZ_BAABLL010000006.1"/>
</dbReference>
<dbReference type="EMBL" id="JBHSCQ010000016">
    <property type="protein sequence ID" value="MFC4266055.1"/>
    <property type="molecule type" value="Genomic_DNA"/>
</dbReference>
<organism evidence="8 9">
    <name type="scientific">Arthrobacter cryoconiti</name>
    <dbReference type="NCBI Taxonomy" id="748907"/>
    <lineage>
        <taxon>Bacteria</taxon>
        <taxon>Bacillati</taxon>
        <taxon>Actinomycetota</taxon>
        <taxon>Actinomycetes</taxon>
        <taxon>Micrococcales</taxon>
        <taxon>Micrococcaceae</taxon>
        <taxon>Arthrobacter</taxon>
    </lineage>
</organism>
<feature type="transmembrane region" description="Helical" evidence="6">
    <location>
        <begin position="416"/>
        <end position="434"/>
    </location>
</feature>
<evidence type="ECO:0000256" key="2">
    <source>
        <dbReference type="ARBA" id="ARBA00022692"/>
    </source>
</evidence>